<protein>
    <submittedName>
        <fullName evidence="1">Uncharacterized protein</fullName>
    </submittedName>
</protein>
<name>A0A227P2P4_9FLAO</name>
<dbReference type="EMBL" id="MUGS01000034">
    <property type="protein sequence ID" value="OXG04187.1"/>
    <property type="molecule type" value="Genomic_DNA"/>
</dbReference>
<comment type="caution">
    <text evidence="1">The sequence shown here is derived from an EMBL/GenBank/DDBJ whole genome shotgun (WGS) entry which is preliminary data.</text>
</comment>
<accession>A0A227P2P4</accession>
<organism evidence="1 2">
    <name type="scientific">Flavobacterium araucananum</name>
    <dbReference type="NCBI Taxonomy" id="946678"/>
    <lineage>
        <taxon>Bacteria</taxon>
        <taxon>Pseudomonadati</taxon>
        <taxon>Bacteroidota</taxon>
        <taxon>Flavobacteriia</taxon>
        <taxon>Flavobacteriales</taxon>
        <taxon>Flavobacteriaceae</taxon>
        <taxon>Flavobacterium</taxon>
    </lineage>
</organism>
<evidence type="ECO:0000313" key="1">
    <source>
        <dbReference type="EMBL" id="OXG04187.1"/>
    </source>
</evidence>
<dbReference type="OrthoDB" id="6091628at2"/>
<dbReference type="AlphaFoldDB" id="A0A227P2P4"/>
<dbReference type="Proteomes" id="UP000214684">
    <property type="component" value="Unassembled WGS sequence"/>
</dbReference>
<keyword evidence="2" id="KW-1185">Reference proteome</keyword>
<evidence type="ECO:0000313" key="2">
    <source>
        <dbReference type="Proteomes" id="UP000214684"/>
    </source>
</evidence>
<reference evidence="1 2" key="1">
    <citation type="submission" date="2016-11" db="EMBL/GenBank/DDBJ databases">
        <title>Whole genomes of Flavobacteriaceae.</title>
        <authorList>
            <person name="Stine C."/>
            <person name="Li C."/>
            <person name="Tadesse D."/>
        </authorList>
    </citation>
    <scope>NUCLEOTIDE SEQUENCE [LARGE SCALE GENOMIC DNA]</scope>
    <source>
        <strain evidence="1 2">DSM 24704</strain>
    </source>
</reference>
<dbReference type="RefSeq" id="WP_089480530.1">
    <property type="nucleotide sequence ID" value="NZ_MUGS01000034.1"/>
</dbReference>
<sequence length="1182" mass="133507">MNKSKLLVPMFMEALALSNDKTDCMNLQPRWQNYEQSILGNLLQPDSNDSVVLQKGIHLHWSLPKALKHSFIDEKGESVFPYVPNRWMVVRIRTDQGITNMPSRTWIIKSDENNTLINNEIYPDWVVLKENKLTFKNLGKAFEYTNQYEDTITEPILTGVGAADPYFASFYPSSKNVFGFHDDLKDIDSDCTVTYIVNGWYSDPAQDPLTPLNFEGKAVTKEQINKSRDLDWFKQQWKYTDGEYPESCLLHSSVTSINWNLELKNGVPDGDVQVYAGNTAIESLSAQIIKSNNVKKSGVEELLNALQYQLLEDRDKEPGLESIKTEIHKRGFSPKNRDLFWEVTRVEASDKQLEDKQDNRPHFPENKALLKDLKELNEEQIAKNSIDQQILSLQQEYYFLWYKQANKTVHNDTVAGFDYEGSRTIILDKIVEAKVERDLCLTAINKHKNNLKLYKELSDTNGDYELKEKLEDRFWEPNDLVLLFCGSGVGNLNKPVFQTSNKEIKCRTENQILNRLDLEVPYNTTFIPVAILPSDFSVPKITKAVHDKIPFDTLKALIYETLLLDSSLALDIALMAYKRAYLGEGKDKKSDSIISFSKKVIQTQEKPNYTGDTRPYESFALTRWSQAWTPLFMTWKVAYTPHEQNIKDLDLLENTKRWKLEDGLYFKNQAAKATAQSIVIEGISPFSNSVAANLKRMVPDSITKKYGDLNLIAQSLSGLHKNLLMQRPEIQLPPFKYNSNKEGGFDSDFLLDVDELNKIGENGYQLGSNPGDVDGKDNNIFNPLRSGLLQIKSISIVDIFGQSKKVIIDNGEANPKVTCSVTLLGDEKVDPDTIPLPPRIIQPSRLQFNWLNSADEVIYQDAGILDNPVLGWLVPNYLDNSILVYDGEGNEVVVLQIVADLSQKNKLVKNPFPGRNAIPQLTDKPQLQRLLDTIDTGAIAAGIMDLAYKINLNITGGNALQNNTAALLCGQPIALVRCALKLETLGLPYYNQRWDLSGKEDTGNIETVKFPLSLGNYTLEKDGLLGYFTDAQTDSFYTTTNAPDFYLSKSEPFFKSNNSLKIALNQDPLKVTLLVDPSAGVHLSTAILPTKFVELFQHNSSRLLSGLNISFMVAPFIADKVDPGIPIPSGINADWKWTHKSDVTTWQSDAAVAEGKTKQISGFKKQQVYEGWLRLNNLKTNK</sequence>
<proteinExistence type="predicted"/>
<gene>
    <name evidence="1" type="ORF">B0A64_16135</name>
</gene>